<reference evidence="2" key="1">
    <citation type="journal article" date="2021" name="Genome Biol. Evol.">
        <title>A High-Quality Reference Genome for a Parasitic Bivalve with Doubly Uniparental Inheritance (Bivalvia: Unionida).</title>
        <authorList>
            <person name="Smith C.H."/>
        </authorList>
    </citation>
    <scope>NUCLEOTIDE SEQUENCE</scope>
    <source>
        <strain evidence="2">CHS0354</strain>
    </source>
</reference>
<evidence type="ECO:0000313" key="3">
    <source>
        <dbReference type="Proteomes" id="UP001195483"/>
    </source>
</evidence>
<sequence length="182" mass="19926">MLLVPIAIDTVETLELQNTLVNIQAASTQSKHGLLIPSSSSPNIDEEVGWILGWQPLGNRPISYRSSTNNQLKFQSAQQIAARPADCSPPSGSTGRSGLAARQPVRTELRSSSRSTFYAFTSTSQISFRKGKSKVSKINGELELRTGVRNHTDLYPCGIFADSLPVFAMFTVYDSIQKYAEL</sequence>
<dbReference type="Proteomes" id="UP001195483">
    <property type="component" value="Unassembled WGS sequence"/>
</dbReference>
<dbReference type="AlphaFoldDB" id="A0AAE0TKD3"/>
<keyword evidence="3" id="KW-1185">Reference proteome</keyword>
<proteinExistence type="predicted"/>
<accession>A0AAE0TKD3</accession>
<protein>
    <submittedName>
        <fullName evidence="2">Uncharacterized protein</fullName>
    </submittedName>
</protein>
<gene>
    <name evidence="2" type="ORF">CHS0354_011638</name>
</gene>
<feature type="region of interest" description="Disordered" evidence="1">
    <location>
        <begin position="79"/>
        <end position="108"/>
    </location>
</feature>
<organism evidence="2 3">
    <name type="scientific">Potamilus streckersoni</name>
    <dbReference type="NCBI Taxonomy" id="2493646"/>
    <lineage>
        <taxon>Eukaryota</taxon>
        <taxon>Metazoa</taxon>
        <taxon>Spiralia</taxon>
        <taxon>Lophotrochozoa</taxon>
        <taxon>Mollusca</taxon>
        <taxon>Bivalvia</taxon>
        <taxon>Autobranchia</taxon>
        <taxon>Heteroconchia</taxon>
        <taxon>Palaeoheterodonta</taxon>
        <taxon>Unionida</taxon>
        <taxon>Unionoidea</taxon>
        <taxon>Unionidae</taxon>
        <taxon>Ambleminae</taxon>
        <taxon>Lampsilini</taxon>
        <taxon>Potamilus</taxon>
    </lineage>
</organism>
<comment type="caution">
    <text evidence="2">The sequence shown here is derived from an EMBL/GenBank/DDBJ whole genome shotgun (WGS) entry which is preliminary data.</text>
</comment>
<name>A0AAE0TKD3_9BIVA</name>
<evidence type="ECO:0000256" key="1">
    <source>
        <dbReference type="SAM" id="MobiDB-lite"/>
    </source>
</evidence>
<dbReference type="EMBL" id="JAEAOA010000712">
    <property type="protein sequence ID" value="KAK3611979.1"/>
    <property type="molecule type" value="Genomic_DNA"/>
</dbReference>
<reference evidence="2" key="2">
    <citation type="journal article" date="2021" name="Genome Biol. Evol.">
        <title>Developing a high-quality reference genome for a parasitic bivalve with doubly uniparental inheritance (Bivalvia: Unionida).</title>
        <authorList>
            <person name="Smith C.H."/>
        </authorList>
    </citation>
    <scope>NUCLEOTIDE SEQUENCE</scope>
    <source>
        <strain evidence="2">CHS0354</strain>
        <tissue evidence="2">Mantle</tissue>
    </source>
</reference>
<reference evidence="2" key="3">
    <citation type="submission" date="2023-05" db="EMBL/GenBank/DDBJ databases">
        <authorList>
            <person name="Smith C.H."/>
        </authorList>
    </citation>
    <scope>NUCLEOTIDE SEQUENCE</scope>
    <source>
        <strain evidence="2">CHS0354</strain>
        <tissue evidence="2">Mantle</tissue>
    </source>
</reference>
<evidence type="ECO:0000313" key="2">
    <source>
        <dbReference type="EMBL" id="KAK3611979.1"/>
    </source>
</evidence>